<feature type="domain" description="V-ATPase proteolipid subunit C-like" evidence="11">
    <location>
        <begin position="282"/>
        <end position="334"/>
    </location>
</feature>
<keyword evidence="4" id="KW-0138">CF(0)</keyword>
<dbReference type="GO" id="GO:0015986">
    <property type="term" value="P:proton motive force-driven ATP synthesis"/>
    <property type="evidence" value="ECO:0007669"/>
    <property type="project" value="InterPro"/>
</dbReference>
<dbReference type="InterPro" id="IPR002379">
    <property type="entry name" value="ATPase_proteolipid_c-like_dom"/>
</dbReference>
<evidence type="ECO:0000256" key="9">
    <source>
        <dbReference type="ARBA" id="ARBA00023121"/>
    </source>
</evidence>
<dbReference type="CDD" id="cd18182">
    <property type="entry name" value="ATP-synt_Fo_c_ATP5G3"/>
    <property type="match status" value="1"/>
</dbReference>
<dbReference type="Pfam" id="PF00137">
    <property type="entry name" value="ATP-synt_C"/>
    <property type="match status" value="1"/>
</dbReference>
<dbReference type="Proteomes" id="UP000030656">
    <property type="component" value="Unassembled WGS sequence"/>
</dbReference>
<keyword evidence="8" id="KW-0406">Ion transport</keyword>
<dbReference type="SUPFAM" id="SSF81333">
    <property type="entry name" value="F1F0 ATP synthase subunit C"/>
    <property type="match status" value="1"/>
</dbReference>
<proteinExistence type="inferred from homology"/>
<keyword evidence="3" id="KW-0813">Transport</keyword>
<dbReference type="InterPro" id="IPR038662">
    <property type="entry name" value="ATP_synth_F0_csu_sf"/>
</dbReference>
<evidence type="ECO:0000256" key="5">
    <source>
        <dbReference type="ARBA" id="ARBA00022692"/>
    </source>
</evidence>
<reference evidence="12 13" key="1">
    <citation type="submission" date="2013-02" db="EMBL/GenBank/DDBJ databases">
        <title>The Genome Annotation of Plasmodium falciparum FCH/4.</title>
        <authorList>
            <consortium name="The Broad Institute Genome Sequencing Platform"/>
            <consortium name="The Broad Institute Genome Sequencing Center for Infectious Disease"/>
            <person name="Neafsey D."/>
            <person name="Hoffman S."/>
            <person name="Volkman S."/>
            <person name="Rosenthal P."/>
            <person name="Walker B."/>
            <person name="Young S.K."/>
            <person name="Zeng Q."/>
            <person name="Gargeya S."/>
            <person name="Fitzgerald M."/>
            <person name="Haas B."/>
            <person name="Abouelleil A."/>
            <person name="Allen A.W."/>
            <person name="Alvarado L."/>
            <person name="Arachchi H.M."/>
            <person name="Berlin A.M."/>
            <person name="Chapman S.B."/>
            <person name="Gainer-Dewar J."/>
            <person name="Goldberg J."/>
            <person name="Griggs A."/>
            <person name="Gujja S."/>
            <person name="Hansen M."/>
            <person name="Howarth C."/>
            <person name="Imamovic A."/>
            <person name="Ireland A."/>
            <person name="Larimer J."/>
            <person name="McCowan C."/>
            <person name="Murphy C."/>
            <person name="Pearson M."/>
            <person name="Poon T.W."/>
            <person name="Priest M."/>
            <person name="Roberts A."/>
            <person name="Saif S."/>
            <person name="Shea T."/>
            <person name="Sisk P."/>
            <person name="Sykes S."/>
            <person name="Wortman J."/>
            <person name="Nusbaum C."/>
            <person name="Birren B."/>
        </authorList>
    </citation>
    <scope>NUCLEOTIDE SEQUENCE [LARGE SCALE GENOMIC DNA]</scope>
    <source>
        <strain evidence="12 13">FCH/4</strain>
    </source>
</reference>
<dbReference type="PRINTS" id="PR00124">
    <property type="entry name" value="ATPASEC"/>
</dbReference>
<reference evidence="12 13" key="2">
    <citation type="submission" date="2013-02" db="EMBL/GenBank/DDBJ databases">
        <title>The Genome Sequence of Plasmodium falciparum FCH/4.</title>
        <authorList>
            <consortium name="The Broad Institute Genome Sequencing Platform"/>
            <consortium name="The Broad Institute Genome Sequencing Center for Infectious Disease"/>
            <person name="Neafsey D."/>
            <person name="Cheeseman I."/>
            <person name="Volkman S."/>
            <person name="Adams J."/>
            <person name="Walker B."/>
            <person name="Young S.K."/>
            <person name="Zeng Q."/>
            <person name="Gargeya S."/>
            <person name="Fitzgerald M."/>
            <person name="Haas B."/>
            <person name="Abouelleil A."/>
            <person name="Alvarado L."/>
            <person name="Arachchi H.M."/>
            <person name="Berlin A.M."/>
            <person name="Chapman S.B."/>
            <person name="Dewar J."/>
            <person name="Goldberg J."/>
            <person name="Griggs A."/>
            <person name="Gujja S."/>
            <person name="Hansen M."/>
            <person name="Howarth C."/>
            <person name="Imamovic A."/>
            <person name="Larimer J."/>
            <person name="McCowan C."/>
            <person name="Murphy C."/>
            <person name="Neiman D."/>
            <person name="Pearson M."/>
            <person name="Priest M."/>
            <person name="Roberts A."/>
            <person name="Saif S."/>
            <person name="Shea T."/>
            <person name="Sisk P."/>
            <person name="Sykes S."/>
            <person name="Wortman J."/>
            <person name="Nusbaum C."/>
            <person name="Birren B."/>
        </authorList>
    </citation>
    <scope>NUCLEOTIDE SEQUENCE [LARGE SCALE GENOMIC DNA]</scope>
    <source>
        <strain evidence="12 13">FCH/4</strain>
    </source>
</reference>
<evidence type="ECO:0000256" key="7">
    <source>
        <dbReference type="ARBA" id="ARBA00022989"/>
    </source>
</evidence>
<evidence type="ECO:0000256" key="2">
    <source>
        <dbReference type="ARBA" id="ARBA00006704"/>
    </source>
</evidence>
<dbReference type="AlphaFoldDB" id="A0A024VFF3"/>
<keyword evidence="10" id="KW-0472">Membrane</keyword>
<accession>A0A024VFF3</accession>
<protein>
    <recommendedName>
        <fullName evidence="11">V-ATPase proteolipid subunit C-like domain-containing protein</fullName>
    </recommendedName>
</protein>
<keyword evidence="9" id="KW-0446">Lipid-binding</keyword>
<evidence type="ECO:0000256" key="4">
    <source>
        <dbReference type="ARBA" id="ARBA00022547"/>
    </source>
</evidence>
<evidence type="ECO:0000313" key="12">
    <source>
        <dbReference type="EMBL" id="ETW27023.1"/>
    </source>
</evidence>
<evidence type="ECO:0000256" key="10">
    <source>
        <dbReference type="ARBA" id="ARBA00023136"/>
    </source>
</evidence>
<dbReference type="Gene3D" id="1.20.20.10">
    <property type="entry name" value="F1F0 ATP synthase subunit C"/>
    <property type="match status" value="1"/>
</dbReference>
<dbReference type="EMBL" id="KI928136">
    <property type="protein sequence ID" value="ETW27023.1"/>
    <property type="molecule type" value="Genomic_DNA"/>
</dbReference>
<evidence type="ECO:0000313" key="13">
    <source>
        <dbReference type="Proteomes" id="UP000030656"/>
    </source>
</evidence>
<dbReference type="GO" id="GO:0008289">
    <property type="term" value="F:lipid binding"/>
    <property type="evidence" value="ECO:0007669"/>
    <property type="project" value="UniProtKB-KW"/>
</dbReference>
<dbReference type="InterPro" id="IPR035921">
    <property type="entry name" value="F/V-ATP_Csub_sf"/>
</dbReference>
<dbReference type="InterPro" id="IPR000454">
    <property type="entry name" value="ATP_synth_F0_csu"/>
</dbReference>
<organism evidence="12 13">
    <name type="scientific">Plasmodium falciparum FCH/4</name>
    <dbReference type="NCBI Taxonomy" id="1036724"/>
    <lineage>
        <taxon>Eukaryota</taxon>
        <taxon>Sar</taxon>
        <taxon>Alveolata</taxon>
        <taxon>Apicomplexa</taxon>
        <taxon>Aconoidasida</taxon>
        <taxon>Haemosporida</taxon>
        <taxon>Plasmodiidae</taxon>
        <taxon>Plasmodium</taxon>
        <taxon>Plasmodium (Laverania)</taxon>
    </lineage>
</organism>
<keyword evidence="5" id="KW-0812">Transmembrane</keyword>
<comment type="subcellular location">
    <subcellularLocation>
        <location evidence="1">Membrane</location>
        <topology evidence="1">Multi-pass membrane protein</topology>
    </subcellularLocation>
</comment>
<keyword evidence="6" id="KW-0375">Hydrogen ion transport</keyword>
<dbReference type="GO" id="GO:0045259">
    <property type="term" value="C:proton-transporting ATP synthase complex"/>
    <property type="evidence" value="ECO:0007669"/>
    <property type="project" value="UniProtKB-KW"/>
</dbReference>
<dbReference type="GO" id="GO:0015078">
    <property type="term" value="F:proton transmembrane transporter activity"/>
    <property type="evidence" value="ECO:0007669"/>
    <property type="project" value="InterPro"/>
</dbReference>
<keyword evidence="7" id="KW-1133">Transmembrane helix</keyword>
<evidence type="ECO:0000256" key="1">
    <source>
        <dbReference type="ARBA" id="ARBA00004141"/>
    </source>
</evidence>
<comment type="similarity">
    <text evidence="2">Belongs to the ATPase C chain family.</text>
</comment>
<evidence type="ECO:0000259" key="11">
    <source>
        <dbReference type="Pfam" id="PF00137"/>
    </source>
</evidence>
<name>A0A024VFF3_PLAFA</name>
<dbReference type="GO" id="GO:0033177">
    <property type="term" value="C:proton-transporting two-sector ATPase complex, proton-transporting domain"/>
    <property type="evidence" value="ECO:0007669"/>
    <property type="project" value="InterPro"/>
</dbReference>
<dbReference type="InterPro" id="IPR020537">
    <property type="entry name" value="ATP_synth_F0_csu_DDCD_BS"/>
</dbReference>
<evidence type="ECO:0000256" key="8">
    <source>
        <dbReference type="ARBA" id="ARBA00023065"/>
    </source>
</evidence>
<evidence type="ECO:0000256" key="3">
    <source>
        <dbReference type="ARBA" id="ARBA00022448"/>
    </source>
</evidence>
<gene>
    <name evidence="12" type="ORF">PFFCH_05556</name>
</gene>
<evidence type="ECO:0000256" key="6">
    <source>
        <dbReference type="ARBA" id="ARBA00022781"/>
    </source>
</evidence>
<dbReference type="PROSITE" id="PS00605">
    <property type="entry name" value="ATPASE_C"/>
    <property type="match status" value="1"/>
</dbReference>
<sequence>MYFVKFSLVESNYNIVHKIFERYVLYVIDVITNENRNMYKDNIFKLRTILNVHETTVNDISTKIYRKYIENQELHSLNNMDSFFNFLFNMSKEEQKNIVIDFLRTKIDTYLKSDENYDEKLHKLYDLLIFINDNLQYKKNIFDLSSLSSKLLYEFLLSCVDNYIHTKKTDAFIKSQADYINHFNNFLSKIKALIRGPEEQYHLSHVLNILKNDIIKRAINLLDKFEYDMCIEEVYNLIKLQMIDENINFSDIDIAKRKKLKDEKYNVNKQFGVRHDSGIASLSAAIALMSVGGVAQGIGNLFSALVLGTSRNPSIKDELFTYTLIGMGFLEFLGNT</sequence>